<dbReference type="STRING" id="34097.SAMN02745150_00301"/>
<evidence type="ECO:0000256" key="5">
    <source>
        <dbReference type="RuleBase" id="RU003495"/>
    </source>
</evidence>
<dbReference type="NCBIfam" id="TIGR00413">
    <property type="entry name" value="rlpA"/>
    <property type="match status" value="1"/>
</dbReference>
<reference evidence="8" key="1">
    <citation type="submission" date="2016-10" db="EMBL/GenBank/DDBJ databases">
        <authorList>
            <person name="Varghese N."/>
            <person name="Submissions S."/>
        </authorList>
    </citation>
    <scope>NUCLEOTIDE SEQUENCE [LARGE SCALE GENOMIC DNA]</scope>
    <source>
        <strain evidence="8">ATCC 43811</strain>
    </source>
</reference>
<dbReference type="InterPro" id="IPR036908">
    <property type="entry name" value="RlpA-like_sf"/>
</dbReference>
<dbReference type="EC" id="4.2.2.-" evidence="4"/>
<protein>
    <recommendedName>
        <fullName evidence="4">Probable endolytic peptidoglycan transglycosylase RlpA</fullName>
        <ecNumber evidence="4">4.2.2.-</ecNumber>
    </recommendedName>
</protein>
<dbReference type="CDD" id="cd22268">
    <property type="entry name" value="DPBB_RlpA-like"/>
    <property type="match status" value="1"/>
</dbReference>
<dbReference type="InterPro" id="IPR009009">
    <property type="entry name" value="RlpA-like_DPBB"/>
</dbReference>
<dbReference type="GO" id="GO:0008932">
    <property type="term" value="F:lytic endotransglycosylase activity"/>
    <property type="evidence" value="ECO:0007669"/>
    <property type="project" value="UniProtKB-UniRule"/>
</dbReference>
<name>A0A1I1D430_BREAD</name>
<dbReference type="InterPro" id="IPR007730">
    <property type="entry name" value="SPOR-like_dom"/>
</dbReference>
<dbReference type="InterPro" id="IPR034718">
    <property type="entry name" value="RlpA"/>
</dbReference>
<dbReference type="Proteomes" id="UP000240042">
    <property type="component" value="Unassembled WGS sequence"/>
</dbReference>
<keyword evidence="3 4" id="KW-0961">Cell wall biogenesis/degradation</keyword>
<evidence type="ECO:0000313" key="8">
    <source>
        <dbReference type="Proteomes" id="UP000240042"/>
    </source>
</evidence>
<comment type="similarity">
    <text evidence="4 5">Belongs to the RlpA family.</text>
</comment>
<dbReference type="SUPFAM" id="SSF110997">
    <property type="entry name" value="Sporulation related repeat"/>
    <property type="match status" value="1"/>
</dbReference>
<dbReference type="GO" id="GO:0042834">
    <property type="term" value="F:peptidoglycan binding"/>
    <property type="evidence" value="ECO:0007669"/>
    <property type="project" value="InterPro"/>
</dbReference>
<keyword evidence="1" id="KW-0732">Signal</keyword>
<dbReference type="PANTHER" id="PTHR34183:SF1">
    <property type="entry name" value="ENDOLYTIC PEPTIDOGLYCAN TRANSGLYCOSYLASE RLPA"/>
    <property type="match status" value="1"/>
</dbReference>
<dbReference type="Gene3D" id="2.40.40.10">
    <property type="entry name" value="RlpA-like domain"/>
    <property type="match status" value="1"/>
</dbReference>
<dbReference type="GO" id="GO:0000270">
    <property type="term" value="P:peptidoglycan metabolic process"/>
    <property type="evidence" value="ECO:0007669"/>
    <property type="project" value="UniProtKB-UniRule"/>
</dbReference>
<dbReference type="AlphaFoldDB" id="A0A1I1D430"/>
<keyword evidence="2 4" id="KW-0456">Lyase</keyword>
<dbReference type="InterPro" id="IPR036680">
    <property type="entry name" value="SPOR-like_sf"/>
</dbReference>
<dbReference type="GO" id="GO:0071555">
    <property type="term" value="P:cell wall organization"/>
    <property type="evidence" value="ECO:0007669"/>
    <property type="project" value="UniProtKB-KW"/>
</dbReference>
<accession>A0A1I1D430</accession>
<dbReference type="Gene3D" id="3.30.70.1070">
    <property type="entry name" value="Sporulation related repeat"/>
    <property type="match status" value="1"/>
</dbReference>
<organism evidence="7 8">
    <name type="scientific">Brevinema andersonii</name>
    <dbReference type="NCBI Taxonomy" id="34097"/>
    <lineage>
        <taxon>Bacteria</taxon>
        <taxon>Pseudomonadati</taxon>
        <taxon>Spirochaetota</taxon>
        <taxon>Spirochaetia</taxon>
        <taxon>Brevinematales</taxon>
        <taxon>Brevinemataceae</taxon>
        <taxon>Brevinema</taxon>
    </lineage>
</organism>
<keyword evidence="7" id="KW-0449">Lipoprotein</keyword>
<dbReference type="SUPFAM" id="SSF50685">
    <property type="entry name" value="Barwin-like endoglucanases"/>
    <property type="match status" value="1"/>
</dbReference>
<keyword evidence="8" id="KW-1185">Reference proteome</keyword>
<dbReference type="OrthoDB" id="9779128at2"/>
<dbReference type="InterPro" id="IPR012997">
    <property type="entry name" value="RplA"/>
</dbReference>
<comment type="function">
    <text evidence="4">Lytic transglycosylase with a strong preference for naked glycan strands that lack stem peptides.</text>
</comment>
<evidence type="ECO:0000256" key="1">
    <source>
        <dbReference type="ARBA" id="ARBA00022729"/>
    </source>
</evidence>
<evidence type="ECO:0000256" key="2">
    <source>
        <dbReference type="ARBA" id="ARBA00023239"/>
    </source>
</evidence>
<evidence type="ECO:0000256" key="4">
    <source>
        <dbReference type="HAMAP-Rule" id="MF_02071"/>
    </source>
</evidence>
<gene>
    <name evidence="4" type="primary">rlpA</name>
    <name evidence="7" type="ORF">SAMN02745150_00301</name>
</gene>
<feature type="domain" description="SPOR" evidence="6">
    <location>
        <begin position="375"/>
        <end position="454"/>
    </location>
</feature>
<dbReference type="EMBL" id="FOKY01000001">
    <property type="protein sequence ID" value="SFB69779.1"/>
    <property type="molecule type" value="Genomic_DNA"/>
</dbReference>
<dbReference type="Pfam" id="PF05036">
    <property type="entry name" value="SPOR"/>
    <property type="match status" value="1"/>
</dbReference>
<dbReference type="PANTHER" id="PTHR34183">
    <property type="entry name" value="ENDOLYTIC PEPTIDOGLYCAN TRANSGLYCOSYLASE RLPA"/>
    <property type="match status" value="1"/>
</dbReference>
<dbReference type="HAMAP" id="MF_02071">
    <property type="entry name" value="RlpA"/>
    <property type="match status" value="1"/>
</dbReference>
<dbReference type="RefSeq" id="WP_092317637.1">
    <property type="nucleotide sequence ID" value="NZ_FOKY01000001.1"/>
</dbReference>
<dbReference type="Pfam" id="PF03330">
    <property type="entry name" value="DPBB_1"/>
    <property type="match status" value="1"/>
</dbReference>
<sequence length="458" mass="50498">MKNFVRMMTSRILISLVFVGNFIPSPGFGQQNQTPQFIYGTASWYGDAFEGKPTASGEIYSAYGLTAAHKTLPFGTRLEVENLANGKKVEVRVNDRGPFSENRILDLSKQAAEILGFLSEGTTFVKATIIELGTSIPETIRASVPTQGQDVPQNFNPTPAAPVVPPVPTQEITTPIEEDLQASFQPVVKDEFDFMDDGSNDLFAAAEQEVPARAQQIVVPSIEQPILTPPTGFSSNNMNFLVDDPLSNITISEDDEYIAAPLPSPGLQDPNIAILEEEKTDDPFADLFETSNDPLNFQNQVNASSTLPTVGMPAQNIGYDPLPKPVLPQAPQYNIIQQQTPQVEQSLKIEPEIRIEEEEAVFETETPSQPPVVQGSGSEYYVIQLGAFSKQKNAMALYQKLRKYGFNVFITDIKISGKNLIRVRIGYFNNLDEALAVSERLESQYSISNRIIKVDQVD</sequence>
<evidence type="ECO:0000259" key="6">
    <source>
        <dbReference type="PROSITE" id="PS51724"/>
    </source>
</evidence>
<evidence type="ECO:0000313" key="7">
    <source>
        <dbReference type="EMBL" id="SFB69779.1"/>
    </source>
</evidence>
<proteinExistence type="inferred from homology"/>
<evidence type="ECO:0000256" key="3">
    <source>
        <dbReference type="ARBA" id="ARBA00023316"/>
    </source>
</evidence>
<dbReference type="PROSITE" id="PS51724">
    <property type="entry name" value="SPOR"/>
    <property type="match status" value="1"/>
</dbReference>